<keyword evidence="2" id="KW-1185">Reference proteome</keyword>
<reference evidence="1 2" key="1">
    <citation type="submission" date="2018-06" db="EMBL/GenBank/DDBJ databases">
        <title>Comparative genomics reveals the genomic features of Rhizophagus irregularis, R. cerebriforme, R. diaphanum and Gigaspora rosea, and their symbiotic lifestyle signature.</title>
        <authorList>
            <person name="Morin E."/>
            <person name="San Clemente H."/>
            <person name="Chen E.C.H."/>
            <person name="De La Providencia I."/>
            <person name="Hainaut M."/>
            <person name="Kuo A."/>
            <person name="Kohler A."/>
            <person name="Murat C."/>
            <person name="Tang N."/>
            <person name="Roy S."/>
            <person name="Loubradou J."/>
            <person name="Henrissat B."/>
            <person name="Grigoriev I.V."/>
            <person name="Corradi N."/>
            <person name="Roux C."/>
            <person name="Martin F.M."/>
        </authorList>
    </citation>
    <scope>NUCLEOTIDE SEQUENCE [LARGE SCALE GENOMIC DNA]</scope>
    <source>
        <strain evidence="1 2">DAOM 194757</strain>
    </source>
</reference>
<organism evidence="1 2">
    <name type="scientific">Gigaspora rosea</name>
    <dbReference type="NCBI Taxonomy" id="44941"/>
    <lineage>
        <taxon>Eukaryota</taxon>
        <taxon>Fungi</taxon>
        <taxon>Fungi incertae sedis</taxon>
        <taxon>Mucoromycota</taxon>
        <taxon>Glomeromycotina</taxon>
        <taxon>Glomeromycetes</taxon>
        <taxon>Diversisporales</taxon>
        <taxon>Gigasporaceae</taxon>
        <taxon>Gigaspora</taxon>
    </lineage>
</organism>
<gene>
    <name evidence="1" type="ORF">C2G38_2275395</name>
</gene>
<evidence type="ECO:0000313" key="1">
    <source>
        <dbReference type="EMBL" id="RIB25525.1"/>
    </source>
</evidence>
<name>A0A397VSJ2_9GLOM</name>
<dbReference type="AlphaFoldDB" id="A0A397VSJ2"/>
<dbReference type="OrthoDB" id="5971732at2759"/>
<accession>A0A397VSJ2</accession>
<protein>
    <submittedName>
        <fullName evidence="1">Uncharacterized protein</fullName>
    </submittedName>
</protein>
<comment type="caution">
    <text evidence="1">The sequence shown here is derived from an EMBL/GenBank/DDBJ whole genome shotgun (WGS) entry which is preliminary data.</text>
</comment>
<dbReference type="Proteomes" id="UP000266673">
    <property type="component" value="Unassembled WGS sequence"/>
</dbReference>
<dbReference type="EMBL" id="QKWP01000171">
    <property type="protein sequence ID" value="RIB25525.1"/>
    <property type="molecule type" value="Genomic_DNA"/>
</dbReference>
<proteinExistence type="predicted"/>
<sequence>MDSKSEAKDLPCFFAIFAQEHKNSGLLKYIEKCREGKWRNASAAAATKRITEMAKYFSELTPYLDSMGNYSLCEGHYNRVVAKKNFINQLEKGTDSILPSLDEPEKKKLKFSNDDDDPQVLEKTFVDVGIQVDLCEKTFVDLCEKTFVDFGIQVDLCEKTYVDFKQLLSENETLKKRLSERFTNQEDRILSVIEIAKKERGNLYEDIISLMKNQERFCLDSLLEYSPSKWLAERNPVVVKFIETLTCNEKDYKLEGEKLFKKSGRRTPPLPEGFLFLAFDNEQKGQKNYLDRGHNTVIFHTVTSFIAFNYDQSNIQNTDPWLYSELAQKQYEELFCLTPGMKDEIHEELTNYLSIVLDELLLEKNQETNAIDYLVDSQSQTGCIKKCSFCQASDIDNKKRVCPKCHNKLPTINEMNQQINESSSSLSNIKNTTNKSLVIYSHSHRFKESNIQGSVPEVYTPQIFVPDPLGINPNSIANVRKVLEHIGEISGIKDNRRKWIVVTCDGVPYHHIQKIKKDFPWLILIPGALHEEMNMLKAFVELNWNIDMRDFAHCQGYRTDNQLQFFKKCSDHHKSWDSVCNIYRHAMASELMWPYVISEENPSVEGYLEWAQNQIDPIYRLKYEQIFLYLQAIINFRIGVRFNRPSLRLAARRTFAPIWSARRHPIYRLIEIYDEEQMLRLKPEVCNLIQERVVTSRSKLLSQHQGHDAILEEINKVLKSLIPPIPSQRHWEIAARNCTKFLKLRTNLFNIIGYSESEPQEPRTRPSFSAESSRFRARIRKTQFVNPSADNRGFQNISGEWTLSEEMKRFSEIAHTKRIELIKAKLINKTALDIWHPIPITCEEADLQKTESSLKKSEILSIINSLIPSLGDSDRSRFRCLSSKSRNELINILREIRSVLNENIINISNEE</sequence>
<evidence type="ECO:0000313" key="2">
    <source>
        <dbReference type="Proteomes" id="UP000266673"/>
    </source>
</evidence>